<dbReference type="InterPro" id="IPR003439">
    <property type="entry name" value="ABC_transporter-like_ATP-bd"/>
</dbReference>
<keyword evidence="4 6" id="KW-0067">ATP-binding</keyword>
<evidence type="ECO:0000313" key="7">
    <source>
        <dbReference type="Proteomes" id="UP000648257"/>
    </source>
</evidence>
<dbReference type="RefSeq" id="WP_186923159.1">
    <property type="nucleotide sequence ID" value="NZ_JACOFW010000012.1"/>
</dbReference>
<keyword evidence="3" id="KW-0547">Nucleotide-binding</keyword>
<protein>
    <submittedName>
        <fullName evidence="6">ATP-binding cassette domain-containing protein</fullName>
    </submittedName>
</protein>
<dbReference type="InterPro" id="IPR003593">
    <property type="entry name" value="AAA+_ATPase"/>
</dbReference>
<feature type="domain" description="ABC transporter" evidence="5">
    <location>
        <begin position="21"/>
        <end position="258"/>
    </location>
</feature>
<dbReference type="SMART" id="SM00382">
    <property type="entry name" value="AAA"/>
    <property type="match status" value="1"/>
</dbReference>
<dbReference type="EMBL" id="JACOFW010000012">
    <property type="protein sequence ID" value="MBC3808088.1"/>
    <property type="molecule type" value="Genomic_DNA"/>
</dbReference>
<proteinExistence type="predicted"/>
<evidence type="ECO:0000313" key="6">
    <source>
        <dbReference type="EMBL" id="MBC3808088.1"/>
    </source>
</evidence>
<dbReference type="InterPro" id="IPR027417">
    <property type="entry name" value="P-loop_NTPase"/>
</dbReference>
<keyword evidence="2" id="KW-1003">Cell membrane</keyword>
<dbReference type="PANTHER" id="PTHR43023:SF3">
    <property type="entry name" value="PROTEIN TRIGALACTOSYLDIACYLGLYCEROL 3, CHLOROPLASTIC"/>
    <property type="match status" value="1"/>
</dbReference>
<evidence type="ECO:0000256" key="1">
    <source>
        <dbReference type="ARBA" id="ARBA00022448"/>
    </source>
</evidence>
<sequence>MTATSLLLQANTPSSASENVIEMRGISTRFGDHVVHENLDLDVKAGEIFAIVGGSGSGKSSLLREMIMLNQANAGTIKILDKELKDITDADALDLRQRCGVMFQHGGLFGTLSIHDNIALPLSENTDLEPSIIDELAAWKLQMVGLKPETGVQFPSQLSGGMLKRASMARAIALDPELLFLDEPTAGLDPNSASGIDRLIHTLHDLFNTTIVIITHDLDLLWQVTDRVAVLGDGHVIAVGSMKELATMQDPAVRSYFDGTRARAAQVQSKTSITAVKPSKVQSKTLLQPETLKE</sequence>
<keyword evidence="2" id="KW-0472">Membrane</keyword>
<gene>
    <name evidence="6" type="ORF">H8K52_12110</name>
</gene>
<accession>A0ABR6X632</accession>
<keyword evidence="1" id="KW-0813">Transport</keyword>
<evidence type="ECO:0000256" key="3">
    <source>
        <dbReference type="ARBA" id="ARBA00022741"/>
    </source>
</evidence>
<dbReference type="PROSITE" id="PS50893">
    <property type="entry name" value="ABC_TRANSPORTER_2"/>
    <property type="match status" value="1"/>
</dbReference>
<dbReference type="SUPFAM" id="SSF52540">
    <property type="entry name" value="P-loop containing nucleoside triphosphate hydrolases"/>
    <property type="match status" value="1"/>
</dbReference>
<dbReference type="Gene3D" id="3.40.50.300">
    <property type="entry name" value="P-loop containing nucleotide triphosphate hydrolases"/>
    <property type="match status" value="1"/>
</dbReference>
<organism evidence="6 7">
    <name type="scientific">Undibacterium seohonense</name>
    <dbReference type="NCBI Taxonomy" id="1344950"/>
    <lineage>
        <taxon>Bacteria</taxon>
        <taxon>Pseudomonadati</taxon>
        <taxon>Pseudomonadota</taxon>
        <taxon>Betaproteobacteria</taxon>
        <taxon>Burkholderiales</taxon>
        <taxon>Oxalobacteraceae</taxon>
        <taxon>Undibacterium</taxon>
    </lineage>
</organism>
<evidence type="ECO:0000256" key="4">
    <source>
        <dbReference type="ARBA" id="ARBA00022840"/>
    </source>
</evidence>
<comment type="caution">
    <text evidence="6">The sequence shown here is derived from an EMBL/GenBank/DDBJ whole genome shotgun (WGS) entry which is preliminary data.</text>
</comment>
<evidence type="ECO:0000259" key="5">
    <source>
        <dbReference type="PROSITE" id="PS50893"/>
    </source>
</evidence>
<dbReference type="GO" id="GO:0005524">
    <property type="term" value="F:ATP binding"/>
    <property type="evidence" value="ECO:0007669"/>
    <property type="project" value="UniProtKB-KW"/>
</dbReference>
<keyword evidence="7" id="KW-1185">Reference proteome</keyword>
<dbReference type="InterPro" id="IPR017871">
    <property type="entry name" value="ABC_transporter-like_CS"/>
</dbReference>
<evidence type="ECO:0000256" key="2">
    <source>
        <dbReference type="ARBA" id="ARBA00022475"/>
    </source>
</evidence>
<dbReference type="Proteomes" id="UP000648257">
    <property type="component" value="Unassembled WGS sequence"/>
</dbReference>
<dbReference type="PROSITE" id="PS00211">
    <property type="entry name" value="ABC_TRANSPORTER_1"/>
    <property type="match status" value="1"/>
</dbReference>
<name>A0ABR6X632_9BURK</name>
<dbReference type="Pfam" id="PF00005">
    <property type="entry name" value="ABC_tran"/>
    <property type="match status" value="1"/>
</dbReference>
<dbReference type="PANTHER" id="PTHR43023">
    <property type="entry name" value="PROTEIN TRIGALACTOSYLDIACYLGLYCEROL 3, CHLOROPLASTIC"/>
    <property type="match status" value="1"/>
</dbReference>
<reference evidence="6 7" key="1">
    <citation type="submission" date="2020-08" db="EMBL/GenBank/DDBJ databases">
        <title>Novel species isolated from subtropical streams in China.</title>
        <authorList>
            <person name="Lu H."/>
        </authorList>
    </citation>
    <scope>NUCLEOTIDE SEQUENCE [LARGE SCALE GENOMIC DNA]</scope>
    <source>
        <strain evidence="6 7">KACC 16656</strain>
    </source>
</reference>